<feature type="transmembrane region" description="Helical" evidence="1">
    <location>
        <begin position="12"/>
        <end position="29"/>
    </location>
</feature>
<dbReference type="InterPro" id="IPR007272">
    <property type="entry name" value="Sulf_transp_TsuA/YedE"/>
</dbReference>
<keyword evidence="1" id="KW-1133">Transmembrane helix</keyword>
<keyword evidence="3" id="KW-1185">Reference proteome</keyword>
<feature type="transmembrane region" description="Helical" evidence="1">
    <location>
        <begin position="309"/>
        <end position="328"/>
    </location>
</feature>
<feature type="transmembrane region" description="Helical" evidence="1">
    <location>
        <begin position="340"/>
        <end position="359"/>
    </location>
</feature>
<dbReference type="Proteomes" id="UP000182264">
    <property type="component" value="Chromosome"/>
</dbReference>
<feature type="transmembrane region" description="Helical" evidence="1">
    <location>
        <begin position="277"/>
        <end position="297"/>
    </location>
</feature>
<reference evidence="2 3" key="1">
    <citation type="journal article" date="2017" name="Genome Announc.">
        <title>Complete Genome Sequences of Two Acetylene-Fermenting Pelobacter acetylenicus Strains.</title>
        <authorList>
            <person name="Sutton J.M."/>
            <person name="Baesman S.M."/>
            <person name="Fierst J.L."/>
            <person name="Poret-Peterson A.T."/>
            <person name="Oremland R.S."/>
            <person name="Dunlap D.S."/>
            <person name="Akob D.M."/>
        </authorList>
    </citation>
    <scope>NUCLEOTIDE SEQUENCE [LARGE SCALE GENOMIC DNA]</scope>
    <source>
        <strain evidence="2 3">DSM 3247</strain>
    </source>
</reference>
<dbReference type="EMBL" id="CP015518">
    <property type="protein sequence ID" value="APG25181.1"/>
    <property type="molecule type" value="Genomic_DNA"/>
</dbReference>
<evidence type="ECO:0000313" key="2">
    <source>
        <dbReference type="EMBL" id="APG25181.1"/>
    </source>
</evidence>
<feature type="transmembrane region" description="Helical" evidence="1">
    <location>
        <begin position="62"/>
        <end position="81"/>
    </location>
</feature>
<organism evidence="2 3">
    <name type="scientific">Syntrophotalea acetylenica</name>
    <name type="common">Pelobacter acetylenicus</name>
    <dbReference type="NCBI Taxonomy" id="29542"/>
    <lineage>
        <taxon>Bacteria</taxon>
        <taxon>Pseudomonadati</taxon>
        <taxon>Thermodesulfobacteriota</taxon>
        <taxon>Desulfuromonadia</taxon>
        <taxon>Desulfuromonadales</taxon>
        <taxon>Syntrophotaleaceae</taxon>
        <taxon>Syntrophotalea</taxon>
    </lineage>
</organism>
<accession>A0A1L3GGW8</accession>
<feature type="transmembrane region" description="Helical" evidence="1">
    <location>
        <begin position="161"/>
        <end position="182"/>
    </location>
</feature>
<gene>
    <name evidence="2" type="ORF">A7E75_09220</name>
</gene>
<dbReference type="NCBIfam" id="TIGR04112">
    <property type="entry name" value="seleno_YedE"/>
    <property type="match status" value="1"/>
</dbReference>
<feature type="transmembrane region" description="Helical" evidence="1">
    <location>
        <begin position="241"/>
        <end position="262"/>
    </location>
</feature>
<dbReference type="Pfam" id="PF04143">
    <property type="entry name" value="Sulf_transp"/>
    <property type="match status" value="1"/>
</dbReference>
<sequence>MAKIRNIMAGRWGIIGAGIFIGALAALLQKFGNPGNMGVCVACFERDIAGALGLHRAEVVQYLRPEVMGFVLGSLLAAYLFREFRPRLGSAPIVRFVLGFFAMIGALVFLGCPWRAALRLAGGDGSAIFGLLGLVAGIWLGTLFLKGGYNLGRSQSTQSAAGWLMPLFMLGMLALLMIFPAIPGASKNGVLWFSVKGPGAMHAPLLVSLGAGLAIGFIAQRSRFCTMGAIRDFVLFRQTHLLGGFIALIVTALVVNLLVGQFHPGFEGQPVAHTMQFWNFAGMLLSGLAFCLAGGCPGRQLFLAGEGDGDAAVFVLGMVAGAAVSHNFGLASSPAGIGPYGMQGVAVGLLACLFIGFSMRKKMA</sequence>
<name>A0A1L3GGW8_SYNAC</name>
<proteinExistence type="predicted"/>
<feature type="transmembrane region" description="Helical" evidence="1">
    <location>
        <begin position="128"/>
        <end position="149"/>
    </location>
</feature>
<evidence type="ECO:0000256" key="1">
    <source>
        <dbReference type="SAM" id="Phobius"/>
    </source>
</evidence>
<feature type="transmembrane region" description="Helical" evidence="1">
    <location>
        <begin position="202"/>
        <end position="220"/>
    </location>
</feature>
<evidence type="ECO:0000313" key="3">
    <source>
        <dbReference type="Proteomes" id="UP000182264"/>
    </source>
</evidence>
<dbReference type="OrthoDB" id="3190590at2"/>
<dbReference type="InterPro" id="IPR026366">
    <property type="entry name" value="Seleno_YedE"/>
</dbReference>
<dbReference type="KEGG" id="pace:A6070_03195"/>
<feature type="transmembrane region" description="Helical" evidence="1">
    <location>
        <begin position="93"/>
        <end position="116"/>
    </location>
</feature>
<dbReference type="AlphaFoldDB" id="A0A1L3GGW8"/>
<dbReference type="RefSeq" id="WP_072287030.1">
    <property type="nucleotide sequence ID" value="NZ_CP015455.1"/>
</dbReference>
<keyword evidence="1" id="KW-0472">Membrane</keyword>
<protein>
    <submittedName>
        <fullName evidence="2">Uncharacterized protein</fullName>
    </submittedName>
</protein>
<keyword evidence="1" id="KW-0812">Transmembrane</keyword>
<dbReference type="STRING" id="29542.A6070_03195"/>